<feature type="transmembrane region" description="Helical" evidence="7">
    <location>
        <begin position="126"/>
        <end position="153"/>
    </location>
</feature>
<keyword evidence="10" id="KW-1185">Reference proteome</keyword>
<keyword evidence="3 7" id="KW-0812">Transmembrane</keyword>
<evidence type="ECO:0000256" key="6">
    <source>
        <dbReference type="NCBIfam" id="TIGR02228"/>
    </source>
</evidence>
<evidence type="ECO:0000256" key="4">
    <source>
        <dbReference type="ARBA" id="ARBA00022989"/>
    </source>
</evidence>
<dbReference type="AlphaFoldDB" id="A0A969PWE3"/>
<keyword evidence="2" id="KW-0645">Protease</keyword>
<evidence type="ECO:0000256" key="7">
    <source>
        <dbReference type="SAM" id="Phobius"/>
    </source>
</evidence>
<dbReference type="GO" id="GO:0006465">
    <property type="term" value="P:signal peptide processing"/>
    <property type="evidence" value="ECO:0007669"/>
    <property type="project" value="UniProtKB-UniRule"/>
</dbReference>
<dbReference type="RefSeq" id="WP_168005168.1">
    <property type="nucleotide sequence ID" value="NZ_JAATHJ010000005.1"/>
</dbReference>
<dbReference type="EC" id="3.4.21.89" evidence="6"/>
<protein>
    <recommendedName>
        <fullName evidence="6">Signal peptidase I</fullName>
        <ecNumber evidence="6">3.4.21.89</ecNumber>
    </recommendedName>
</protein>
<evidence type="ECO:0000256" key="1">
    <source>
        <dbReference type="ARBA" id="ARBA00004370"/>
    </source>
</evidence>
<evidence type="ECO:0000256" key="3">
    <source>
        <dbReference type="ARBA" id="ARBA00022692"/>
    </source>
</evidence>
<dbReference type="PANTHER" id="PTHR10806:SF6">
    <property type="entry name" value="SIGNAL PEPTIDASE COMPLEX CATALYTIC SUBUNIT SEC11"/>
    <property type="match status" value="1"/>
</dbReference>
<evidence type="ECO:0000256" key="5">
    <source>
        <dbReference type="ARBA" id="ARBA00023136"/>
    </source>
</evidence>
<accession>A0A969PWE3</accession>
<dbReference type="SUPFAM" id="SSF51306">
    <property type="entry name" value="LexA/Signal peptidase"/>
    <property type="match status" value="1"/>
</dbReference>
<comment type="caution">
    <text evidence="9">The sequence shown here is derived from an EMBL/GenBank/DDBJ whole genome shotgun (WGS) entry which is preliminary data.</text>
</comment>
<proteinExistence type="predicted"/>
<sequence>MKQTGSWIVTAGILAAVILAWPFYILNDDRSNLSLFGYQTLTVLSNSMEPEFTTQDMIIISEQEQYAEGDIITVNTGSELVTHRIVETVPEGFHTMGDANATVDSTLAEPGMIEGGHVLTIPYAGFVVHFITSLPGFLLLIVLPVTAVVTMSLMKRLSRSAKKDDNPEGASST</sequence>
<dbReference type="CDD" id="cd06462">
    <property type="entry name" value="Peptidase_S24_S26"/>
    <property type="match status" value="1"/>
</dbReference>
<dbReference type="Pfam" id="PF00717">
    <property type="entry name" value="Peptidase_S24"/>
    <property type="match status" value="1"/>
</dbReference>
<keyword evidence="5 7" id="KW-0472">Membrane</keyword>
<keyword evidence="4 7" id="KW-1133">Transmembrane helix</keyword>
<dbReference type="InterPro" id="IPR001733">
    <property type="entry name" value="Peptidase_S26B"/>
</dbReference>
<organism evidence="9 10">
    <name type="scientific">Alkalicoccus luteus</name>
    <dbReference type="NCBI Taxonomy" id="1237094"/>
    <lineage>
        <taxon>Bacteria</taxon>
        <taxon>Bacillati</taxon>
        <taxon>Bacillota</taxon>
        <taxon>Bacilli</taxon>
        <taxon>Bacillales</taxon>
        <taxon>Bacillaceae</taxon>
        <taxon>Alkalicoccus</taxon>
    </lineage>
</organism>
<dbReference type="GO" id="GO:0009003">
    <property type="term" value="F:signal peptidase activity"/>
    <property type="evidence" value="ECO:0007669"/>
    <property type="project" value="UniProtKB-EC"/>
</dbReference>
<keyword evidence="9" id="KW-0378">Hydrolase</keyword>
<evidence type="ECO:0000259" key="8">
    <source>
        <dbReference type="Pfam" id="PF00717"/>
    </source>
</evidence>
<comment type="subcellular location">
    <subcellularLocation>
        <location evidence="1">Membrane</location>
    </subcellularLocation>
</comment>
<dbReference type="GO" id="GO:0004252">
    <property type="term" value="F:serine-type endopeptidase activity"/>
    <property type="evidence" value="ECO:0007669"/>
    <property type="project" value="UniProtKB-UniRule"/>
</dbReference>
<evidence type="ECO:0000313" key="9">
    <source>
        <dbReference type="EMBL" id="NJP36872.1"/>
    </source>
</evidence>
<evidence type="ECO:0000256" key="2">
    <source>
        <dbReference type="ARBA" id="ARBA00022670"/>
    </source>
</evidence>
<dbReference type="PANTHER" id="PTHR10806">
    <property type="entry name" value="SIGNAL PEPTIDASE COMPLEX CATALYTIC SUBUNIT SEC11"/>
    <property type="match status" value="1"/>
</dbReference>
<evidence type="ECO:0000313" key="10">
    <source>
        <dbReference type="Proteomes" id="UP000752012"/>
    </source>
</evidence>
<dbReference type="InterPro" id="IPR015927">
    <property type="entry name" value="Peptidase_S24_S26A/B/C"/>
</dbReference>
<dbReference type="InterPro" id="IPR036286">
    <property type="entry name" value="LexA/Signal_pep-like_sf"/>
</dbReference>
<dbReference type="EMBL" id="JAATHJ010000005">
    <property type="protein sequence ID" value="NJP36872.1"/>
    <property type="molecule type" value="Genomic_DNA"/>
</dbReference>
<name>A0A969PWE3_9BACI</name>
<feature type="transmembrane region" description="Helical" evidence="7">
    <location>
        <begin position="7"/>
        <end position="26"/>
    </location>
</feature>
<dbReference type="Proteomes" id="UP000752012">
    <property type="component" value="Unassembled WGS sequence"/>
</dbReference>
<gene>
    <name evidence="9" type="ORF">HCN83_04655</name>
</gene>
<dbReference type="NCBIfam" id="TIGR02228">
    <property type="entry name" value="sigpep_I_arch"/>
    <property type="match status" value="1"/>
</dbReference>
<reference evidence="9 10" key="1">
    <citation type="submission" date="2020-03" db="EMBL/GenBank/DDBJ databases">
        <title>Assessment of the enzymatic potential of alkaline-tolerant lipase obtained from Bacillus luteus H11 (technogenic soil) for the bioremediation of saline soils contaminated with petroleum substances.</title>
        <authorList>
            <person name="Kalwasinska A."/>
        </authorList>
    </citation>
    <scope>NUCLEOTIDE SEQUENCE [LARGE SCALE GENOMIC DNA]</scope>
    <source>
        <strain evidence="9 10">H11</strain>
    </source>
</reference>
<feature type="domain" description="Peptidase S24/S26A/S26B/S26C" evidence="8">
    <location>
        <begin position="41"/>
        <end position="87"/>
    </location>
</feature>
<dbReference type="GO" id="GO:0016020">
    <property type="term" value="C:membrane"/>
    <property type="evidence" value="ECO:0007669"/>
    <property type="project" value="UniProtKB-SubCell"/>
</dbReference>